<comment type="similarity">
    <text evidence="2 6">Belongs to the SURF1 family.</text>
</comment>
<evidence type="ECO:0000313" key="9">
    <source>
        <dbReference type="Proteomes" id="UP000296352"/>
    </source>
</evidence>
<dbReference type="RefSeq" id="WP_342773400.1">
    <property type="nucleotide sequence ID" value="NZ_CP039247.1"/>
</dbReference>
<comment type="subcellular location">
    <subcellularLocation>
        <location evidence="6">Cell membrane</location>
        <topology evidence="6">Multi-pass membrane protein</topology>
    </subcellularLocation>
    <subcellularLocation>
        <location evidence="1">Membrane</location>
    </subcellularLocation>
</comment>
<dbReference type="Proteomes" id="UP000296352">
    <property type="component" value="Chromosome"/>
</dbReference>
<dbReference type="PANTHER" id="PTHR23427:SF2">
    <property type="entry name" value="SURFEIT LOCUS PROTEIN 1"/>
    <property type="match status" value="1"/>
</dbReference>
<feature type="compositionally biased region" description="Low complexity" evidence="7">
    <location>
        <begin position="265"/>
        <end position="277"/>
    </location>
</feature>
<dbReference type="EMBL" id="CP039247">
    <property type="protein sequence ID" value="QCB28897.1"/>
    <property type="molecule type" value="Genomic_DNA"/>
</dbReference>
<proteinExistence type="inferred from homology"/>
<feature type="transmembrane region" description="Helical" evidence="6">
    <location>
        <begin position="228"/>
        <end position="248"/>
    </location>
</feature>
<dbReference type="AlphaFoldDB" id="A0A4P7QJE2"/>
<gene>
    <name evidence="8" type="ORF">CENDO_08120</name>
</gene>
<dbReference type="Pfam" id="PF02104">
    <property type="entry name" value="SURF1"/>
    <property type="match status" value="1"/>
</dbReference>
<evidence type="ECO:0000313" key="8">
    <source>
        <dbReference type="EMBL" id="QCB28897.1"/>
    </source>
</evidence>
<feature type="region of interest" description="Disordered" evidence="7">
    <location>
        <begin position="260"/>
        <end position="332"/>
    </location>
</feature>
<keyword evidence="9" id="KW-1185">Reference proteome</keyword>
<keyword evidence="4 6" id="KW-1133">Transmembrane helix</keyword>
<feature type="transmembrane region" description="Helical" evidence="6">
    <location>
        <begin position="21"/>
        <end position="45"/>
    </location>
</feature>
<keyword evidence="3 6" id="KW-0812">Transmembrane</keyword>
<evidence type="ECO:0000256" key="2">
    <source>
        <dbReference type="ARBA" id="ARBA00007165"/>
    </source>
</evidence>
<dbReference type="PROSITE" id="PS50895">
    <property type="entry name" value="SURF1"/>
    <property type="match status" value="1"/>
</dbReference>
<evidence type="ECO:0000256" key="5">
    <source>
        <dbReference type="ARBA" id="ARBA00023136"/>
    </source>
</evidence>
<keyword evidence="5 6" id="KW-0472">Membrane</keyword>
<feature type="compositionally biased region" description="Basic residues" evidence="7">
    <location>
        <begin position="323"/>
        <end position="332"/>
    </location>
</feature>
<name>A0A4P7QJE2_9CORY</name>
<dbReference type="PANTHER" id="PTHR23427">
    <property type="entry name" value="SURFEIT LOCUS PROTEIN"/>
    <property type="match status" value="1"/>
</dbReference>
<dbReference type="InterPro" id="IPR045214">
    <property type="entry name" value="Surf1/Surf4"/>
</dbReference>
<evidence type="ECO:0000256" key="1">
    <source>
        <dbReference type="ARBA" id="ARBA00004370"/>
    </source>
</evidence>
<evidence type="ECO:0000256" key="3">
    <source>
        <dbReference type="ARBA" id="ARBA00022692"/>
    </source>
</evidence>
<dbReference type="InterPro" id="IPR002994">
    <property type="entry name" value="Surf1/Shy1"/>
</dbReference>
<evidence type="ECO:0000256" key="7">
    <source>
        <dbReference type="SAM" id="MobiDB-lite"/>
    </source>
</evidence>
<reference evidence="8 9" key="1">
    <citation type="submission" date="2019-04" db="EMBL/GenBank/DDBJ databases">
        <title>Corynebacterium endometrii sp. nov., isolated from the uterus of a cow with endometritis.</title>
        <authorList>
            <person name="Ballas P."/>
            <person name="Ruckert C."/>
            <person name="Wagener K."/>
            <person name="Drillich M."/>
            <person name="Kaempfer P."/>
            <person name="Busse H.-J."/>
            <person name="Ehling-Schulz M."/>
        </authorList>
    </citation>
    <scope>NUCLEOTIDE SEQUENCE [LARGE SCALE GENOMIC DNA]</scope>
    <source>
        <strain evidence="8 9">LMM-1653</strain>
    </source>
</reference>
<evidence type="ECO:0000256" key="6">
    <source>
        <dbReference type="RuleBase" id="RU363076"/>
    </source>
</evidence>
<sequence>MSTSTTNTPDRRSTSTGPKFRASWALLIIIVAFFSYFAFTMLAPWQLGKDKDIVERNEQITQAYSEDPRPYQEVFNPDGSMQEGREWARVTMTGRYLPEQEVLLRMRPVASGASFQSLVPFITDQGDAIVVNRGWVQAGEGGAVPEITPAPDGEVTLLAMIRRAEATHPNEPFEGEGYRQIYSINTPQLSELTGQDLGVDYVQLSDEQPGVLNPIPVPQMDRGNHLSYGYQWIAFGVMAPLGAAYFIWAEIRERRRAREEEAEMEAQLAAQASSANPAAPPEPAPSQPAEATTQTPDPAKEQERPARRHRARYGDAKTDHYAKFAKRSRERF</sequence>
<feature type="compositionally biased region" description="Basic and acidic residues" evidence="7">
    <location>
        <begin position="312"/>
        <end position="322"/>
    </location>
</feature>
<keyword evidence="6" id="KW-1003">Cell membrane</keyword>
<dbReference type="KEGG" id="cee:CENDO_08120"/>
<dbReference type="GO" id="GO:0005886">
    <property type="term" value="C:plasma membrane"/>
    <property type="evidence" value="ECO:0007669"/>
    <property type="project" value="UniProtKB-SubCell"/>
</dbReference>
<evidence type="ECO:0000256" key="4">
    <source>
        <dbReference type="ARBA" id="ARBA00022989"/>
    </source>
</evidence>
<organism evidence="8 9">
    <name type="scientific">Corynebacterium endometrii</name>
    <dbReference type="NCBI Taxonomy" id="2488819"/>
    <lineage>
        <taxon>Bacteria</taxon>
        <taxon>Bacillati</taxon>
        <taxon>Actinomycetota</taxon>
        <taxon>Actinomycetes</taxon>
        <taxon>Mycobacteriales</taxon>
        <taxon>Corynebacteriaceae</taxon>
        <taxon>Corynebacterium</taxon>
    </lineage>
</organism>
<protein>
    <recommendedName>
        <fullName evidence="6">SURF1-like protein</fullName>
    </recommendedName>
</protein>
<accession>A0A4P7QJE2</accession>
<dbReference type="CDD" id="cd06662">
    <property type="entry name" value="SURF1"/>
    <property type="match status" value="1"/>
</dbReference>